<dbReference type="EMBL" id="CAXAMN010028395">
    <property type="protein sequence ID" value="CAK9116433.1"/>
    <property type="molecule type" value="Genomic_DNA"/>
</dbReference>
<dbReference type="Proteomes" id="UP001642484">
    <property type="component" value="Unassembled WGS sequence"/>
</dbReference>
<name>A0ABP0SVP4_9DINO</name>
<evidence type="ECO:0008006" key="3">
    <source>
        <dbReference type="Google" id="ProtNLM"/>
    </source>
</evidence>
<comment type="caution">
    <text evidence="1">The sequence shown here is derived from an EMBL/GenBank/DDBJ whole genome shotgun (WGS) entry which is preliminary data.</text>
</comment>
<proteinExistence type="predicted"/>
<sequence length="426" mass="47714">MVLRGPCRSRGAAQVKDLCFQHDPRCGQLCADAGCQKEHLDTLQEADAERLDRALQAWQTRKKKSEKDACAKESGVPDRCDILMKTPCSMLRSDLPLPPGLFEVPWYYDMRWHQRAMSAQLISSCSFLAHSSLWSCIPRLRRYREIHPDQRPIFAAELGRLCGRSLPHRGVLCVEKPYLQGFVEGLAETVTVEFILLAVNGGDAPLTLHQQEQIALLPGLQACFAMNLHTALDARFFPLPIGLPHHCDGLHRGNLRAASDAEALISQCKAEAKPWHLRDGRLLVTPMQASRLRTKYVERLSLPEFRELVRVVPDRLDFASSMRVLADHQAVLSPPGKGHDCYRTWQALAVGTVPLVVLDPLFDGRLYMNAGLQIVGQPEELTPELLAALLMRLEPPDGSQVEVTYWLNHWQSVQNCGDKSKSDVLG</sequence>
<evidence type="ECO:0000313" key="1">
    <source>
        <dbReference type="EMBL" id="CAK9116433.1"/>
    </source>
</evidence>
<protein>
    <recommendedName>
        <fullName evidence="3">Exostosin GT47 domain-containing protein</fullName>
    </recommendedName>
</protein>
<reference evidence="1 2" key="1">
    <citation type="submission" date="2024-02" db="EMBL/GenBank/DDBJ databases">
        <authorList>
            <person name="Chen Y."/>
            <person name="Shah S."/>
            <person name="Dougan E. K."/>
            <person name="Thang M."/>
            <person name="Chan C."/>
        </authorList>
    </citation>
    <scope>NUCLEOTIDE SEQUENCE [LARGE SCALE GENOMIC DNA]</scope>
</reference>
<gene>
    <name evidence="1" type="ORF">CCMP2556_LOCUS54022</name>
</gene>
<organism evidence="1 2">
    <name type="scientific">Durusdinium trenchii</name>
    <dbReference type="NCBI Taxonomy" id="1381693"/>
    <lineage>
        <taxon>Eukaryota</taxon>
        <taxon>Sar</taxon>
        <taxon>Alveolata</taxon>
        <taxon>Dinophyceae</taxon>
        <taxon>Suessiales</taxon>
        <taxon>Symbiodiniaceae</taxon>
        <taxon>Durusdinium</taxon>
    </lineage>
</organism>
<keyword evidence="2" id="KW-1185">Reference proteome</keyword>
<accession>A0ABP0SVP4</accession>
<evidence type="ECO:0000313" key="2">
    <source>
        <dbReference type="Proteomes" id="UP001642484"/>
    </source>
</evidence>